<evidence type="ECO:0000313" key="2">
    <source>
        <dbReference type="EMBL" id="AXE80171.1"/>
    </source>
</evidence>
<evidence type="ECO:0000313" key="3">
    <source>
        <dbReference type="Proteomes" id="UP000252698"/>
    </source>
</evidence>
<name>A0A2Z5JIF5_STRAR</name>
<sequence>MTVLHVHDHGGPDDGDRPVLLLLHAASRSLADWDAVAPHLTAGHRVLAVDLPGHGRSAAASWSFGAVLSDLDETLGALGVSGAVVPVGHSLGGMVAALYAAERPDLVSGAVNLDGFWWGTPAQYPGLDAGEVTRRLAEIGDLARASAGQQMPAQYVEQQATYSMGLGIPYERAEASFRASVRELDDGRWQLLPERECALEMLDALDGLDLFALFRRVPCPLLLVRALHRVPPTPGLEWLDELLEAYGQGLARDLAELAAKRAGVTAQGIGATHAMLLEVPEQVAELVRGFVARL</sequence>
<evidence type="ECO:0000259" key="1">
    <source>
        <dbReference type="Pfam" id="PF12697"/>
    </source>
</evidence>
<dbReference type="AlphaFoldDB" id="A0A2Z5JIF5"/>
<dbReference type="PANTHER" id="PTHR43798:SF33">
    <property type="entry name" value="HYDROLASE, PUTATIVE (AFU_ORTHOLOGUE AFUA_2G14860)-RELATED"/>
    <property type="match status" value="1"/>
</dbReference>
<dbReference type="Proteomes" id="UP000252698">
    <property type="component" value="Chromosome"/>
</dbReference>
<dbReference type="Gene3D" id="3.40.50.1820">
    <property type="entry name" value="alpha/beta hydrolase"/>
    <property type="match status" value="1"/>
</dbReference>
<protein>
    <submittedName>
        <fullName evidence="2">Alpha/beta hydrolase</fullName>
    </submittedName>
</protein>
<proteinExistence type="predicted"/>
<dbReference type="InterPro" id="IPR000073">
    <property type="entry name" value="AB_hydrolase_1"/>
</dbReference>
<accession>A0A2Z5JIF5</accession>
<gene>
    <name evidence="2" type="ORF">C5746_28150</name>
</gene>
<dbReference type="GeneID" id="95522275"/>
<dbReference type="KEGG" id="sata:C5746_28150"/>
<dbReference type="PANTHER" id="PTHR43798">
    <property type="entry name" value="MONOACYLGLYCEROL LIPASE"/>
    <property type="match status" value="1"/>
</dbReference>
<dbReference type="SUPFAM" id="SSF53474">
    <property type="entry name" value="alpha/beta-Hydrolases"/>
    <property type="match status" value="1"/>
</dbReference>
<organism evidence="2 3">
    <name type="scientific">Streptomyces atratus</name>
    <dbReference type="NCBI Taxonomy" id="1893"/>
    <lineage>
        <taxon>Bacteria</taxon>
        <taxon>Bacillati</taxon>
        <taxon>Actinomycetota</taxon>
        <taxon>Actinomycetes</taxon>
        <taxon>Kitasatosporales</taxon>
        <taxon>Streptomycetaceae</taxon>
        <taxon>Streptomyces</taxon>
    </lineage>
</organism>
<keyword evidence="2" id="KW-0378">Hydrolase</keyword>
<feature type="domain" description="AB hydrolase-1" evidence="1">
    <location>
        <begin position="20"/>
        <end position="285"/>
    </location>
</feature>
<dbReference type="PRINTS" id="PR00111">
    <property type="entry name" value="ABHYDROLASE"/>
</dbReference>
<dbReference type="InterPro" id="IPR050266">
    <property type="entry name" value="AB_hydrolase_sf"/>
</dbReference>
<dbReference type="EMBL" id="CP027306">
    <property type="protein sequence ID" value="AXE80171.1"/>
    <property type="molecule type" value="Genomic_DNA"/>
</dbReference>
<dbReference type="Pfam" id="PF12697">
    <property type="entry name" value="Abhydrolase_6"/>
    <property type="match status" value="1"/>
</dbReference>
<dbReference type="InterPro" id="IPR029058">
    <property type="entry name" value="AB_hydrolase_fold"/>
</dbReference>
<reference evidence="2 3" key="1">
    <citation type="journal article" date="2018" name="Front. Microbiol.">
        <title>Genome Sequencing of Streptomyces atratus SCSIOZH16 and Activation Production of Nocardamine via Metabolic Engineering.</title>
        <authorList>
            <person name="Li Y."/>
            <person name="Zhang C."/>
            <person name="Liu C."/>
            <person name="Ju J."/>
            <person name="Ma J."/>
        </authorList>
    </citation>
    <scope>NUCLEOTIDE SEQUENCE [LARGE SCALE GENOMIC DNA]</scope>
    <source>
        <strain evidence="2 3">SCSIO_ZH16</strain>
    </source>
</reference>
<dbReference type="GO" id="GO:0016020">
    <property type="term" value="C:membrane"/>
    <property type="evidence" value="ECO:0007669"/>
    <property type="project" value="TreeGrafter"/>
</dbReference>
<dbReference type="GO" id="GO:0016787">
    <property type="term" value="F:hydrolase activity"/>
    <property type="evidence" value="ECO:0007669"/>
    <property type="project" value="UniProtKB-KW"/>
</dbReference>
<dbReference type="RefSeq" id="WP_114246628.1">
    <property type="nucleotide sequence ID" value="NZ_CP027306.1"/>
</dbReference>